<feature type="domain" description="Toprim" evidence="2">
    <location>
        <begin position="150"/>
        <end position="236"/>
    </location>
</feature>
<feature type="region of interest" description="Disordered" evidence="1">
    <location>
        <begin position="678"/>
        <end position="701"/>
    </location>
</feature>
<dbReference type="Proteomes" id="UP001165378">
    <property type="component" value="Unassembled WGS sequence"/>
</dbReference>
<dbReference type="EMBL" id="JAKFHA010000002">
    <property type="protein sequence ID" value="MCF2526752.1"/>
    <property type="molecule type" value="Genomic_DNA"/>
</dbReference>
<organism evidence="3 4">
    <name type="scientific">Yinghuangia soli</name>
    <dbReference type="NCBI Taxonomy" id="2908204"/>
    <lineage>
        <taxon>Bacteria</taxon>
        <taxon>Bacillati</taxon>
        <taxon>Actinomycetota</taxon>
        <taxon>Actinomycetes</taxon>
        <taxon>Kitasatosporales</taxon>
        <taxon>Streptomycetaceae</taxon>
        <taxon>Yinghuangia</taxon>
    </lineage>
</organism>
<dbReference type="CDD" id="cd01029">
    <property type="entry name" value="TOPRIM_primases"/>
    <property type="match status" value="1"/>
</dbReference>
<accession>A0AA41PYE2</accession>
<protein>
    <submittedName>
        <fullName evidence="3">AAA family ATPase</fullName>
    </submittedName>
</protein>
<feature type="compositionally biased region" description="Polar residues" evidence="1">
    <location>
        <begin position="612"/>
        <end position="632"/>
    </location>
</feature>
<evidence type="ECO:0000259" key="2">
    <source>
        <dbReference type="Pfam" id="PF13362"/>
    </source>
</evidence>
<dbReference type="Pfam" id="PF13481">
    <property type="entry name" value="AAA_25"/>
    <property type="match status" value="1"/>
</dbReference>
<dbReference type="RefSeq" id="WP_235050889.1">
    <property type="nucleotide sequence ID" value="NZ_JAKFHA010000002.1"/>
</dbReference>
<sequence length="701" mass="74303">MTAFDRITNALTARGCSGRGSSWQCPAHPDQAPSLSVNINAAGDGVVINCHAGCLPGDVMTALDLKLADLYDEPRTERHHVHAQVAAEYAYTDEHGEVLYVVKRYEPGFNGEKKTFRQYGPDGSAGVKGIGKVLYRLPDVVRAAADGERIAVVEGEKDVEALAAIGVVATTNTGGAGKWQDADTKHFVGAKEVVVIADKDKAGRKHAAQVAQSLRRAGLPFRVVEPAAGKDAADHLGYGLGLDALIPLADDATPLPQVAPQRRIKLTPASQITPEPVIWAWEPEPGEGRIPAGALTLAAGREGTGKSSFGIWLAAQLTRGNLPGSFRGRPRAVFYAAVEDSWSRTLVPRLMAADANLDLVYRLEVETAEHGETMISLPHDCLLVEEAIVEHEAAALIIDPLMSTLGTGTDAHRTQDVRKALEPVVRMAERTACLTLGIAHFNKAGGNDASQLISGSGAFKDLARAVIAFARDRESDEQVMTQTKNSLGRLLDLPSLGYRIDSTDVVTPKGVANVGCLEFTGPTDRSVEDTLSAPIDTEEAGERAEAVTWLLGYLASNGGEAPRADVMKAAKAQSFSESTIKRARGKAKVTTTERQGFGGGTVWVHPHEAQSDHSQSSRVTPQSAEPTGPTEETVTRLSERQSPPVVAAESPEDVPGAPSLPELVIAKCTVCHDDMAVIEPGQTTHPGGDCDRPSSTQGTAA</sequence>
<comment type="caution">
    <text evidence="3">The sequence shown here is derived from an EMBL/GenBank/DDBJ whole genome shotgun (WGS) entry which is preliminary data.</text>
</comment>
<dbReference type="Gene3D" id="3.40.1360.10">
    <property type="match status" value="1"/>
</dbReference>
<keyword evidence="4" id="KW-1185">Reference proteome</keyword>
<gene>
    <name evidence="3" type="ORF">LZ495_05890</name>
</gene>
<dbReference type="SUPFAM" id="SSF52540">
    <property type="entry name" value="P-loop containing nucleoside triphosphate hydrolases"/>
    <property type="match status" value="1"/>
</dbReference>
<dbReference type="InterPro" id="IPR027417">
    <property type="entry name" value="P-loop_NTPase"/>
</dbReference>
<dbReference type="InterPro" id="IPR006171">
    <property type="entry name" value="TOPRIM_dom"/>
</dbReference>
<evidence type="ECO:0000256" key="1">
    <source>
        <dbReference type="SAM" id="MobiDB-lite"/>
    </source>
</evidence>
<dbReference type="AlphaFoldDB" id="A0AA41PYE2"/>
<dbReference type="Gene3D" id="3.40.50.300">
    <property type="entry name" value="P-loop containing nucleotide triphosphate hydrolases"/>
    <property type="match status" value="1"/>
</dbReference>
<dbReference type="SUPFAM" id="SSF56731">
    <property type="entry name" value="DNA primase core"/>
    <property type="match status" value="1"/>
</dbReference>
<evidence type="ECO:0000313" key="4">
    <source>
        <dbReference type="Proteomes" id="UP001165378"/>
    </source>
</evidence>
<proteinExistence type="predicted"/>
<reference evidence="3" key="1">
    <citation type="submission" date="2022-01" db="EMBL/GenBank/DDBJ databases">
        <title>Genome-Based Taxonomic Classification of the Phylum Actinobacteria.</title>
        <authorList>
            <person name="Gao Y."/>
        </authorList>
    </citation>
    <scope>NUCLEOTIDE SEQUENCE</scope>
    <source>
        <strain evidence="3">KLBMP 8922</strain>
    </source>
</reference>
<dbReference type="Pfam" id="PF13362">
    <property type="entry name" value="Toprim_3"/>
    <property type="match status" value="1"/>
</dbReference>
<feature type="region of interest" description="Disordered" evidence="1">
    <location>
        <begin position="583"/>
        <end position="660"/>
    </location>
</feature>
<evidence type="ECO:0000313" key="3">
    <source>
        <dbReference type="EMBL" id="MCF2526752.1"/>
    </source>
</evidence>
<name>A0AA41PYE2_9ACTN</name>
<dbReference type="InterPro" id="IPR034154">
    <property type="entry name" value="TOPRIM_DnaG/twinkle"/>
</dbReference>